<reference evidence="1 2" key="1">
    <citation type="submission" date="2021-04" db="EMBL/GenBank/DDBJ databases">
        <authorList>
            <person name="Rakotoarivonina H."/>
        </authorList>
    </citation>
    <scope>NUCLEOTIDE SEQUENCE [LARGE SCALE GENOMIC DNA]</scope>
    <source>
        <strain evidence="1 2">XE</strain>
    </source>
</reference>
<gene>
    <name evidence="1" type="primary">txxe 1122-ytxJ</name>
    <name evidence="1" type="ORF">TXXE_08285</name>
</gene>
<keyword evidence="2" id="KW-1185">Reference proteome</keyword>
<dbReference type="InterPro" id="IPR036249">
    <property type="entry name" value="Thioredoxin-like_sf"/>
</dbReference>
<dbReference type="SUPFAM" id="SSF52833">
    <property type="entry name" value="Thioredoxin-like"/>
    <property type="match status" value="1"/>
</dbReference>
<dbReference type="Proteomes" id="UP000681526">
    <property type="component" value="Unassembled WGS sequence"/>
</dbReference>
<organism evidence="1 2">
    <name type="scientific">Thermobacillus xylanilyticus</name>
    <dbReference type="NCBI Taxonomy" id="76633"/>
    <lineage>
        <taxon>Bacteria</taxon>
        <taxon>Bacillati</taxon>
        <taxon>Bacillota</taxon>
        <taxon>Bacilli</taxon>
        <taxon>Bacillales</taxon>
        <taxon>Paenibacillaceae</taxon>
        <taxon>Thermobacillus</taxon>
    </lineage>
</organism>
<dbReference type="Gene3D" id="3.40.30.10">
    <property type="entry name" value="Glutaredoxin"/>
    <property type="match status" value="1"/>
</dbReference>
<dbReference type="RefSeq" id="WP_015254493.1">
    <property type="nucleotide sequence ID" value="NZ_CAJRAY010000038.1"/>
</dbReference>
<protein>
    <submittedName>
        <fullName evidence="1">Bacillithiol system protein YtxJ</fullName>
    </submittedName>
</protein>
<dbReference type="NCBIfam" id="TIGR04019">
    <property type="entry name" value="B_thiol_YtxJ"/>
    <property type="match status" value="1"/>
</dbReference>
<evidence type="ECO:0000313" key="2">
    <source>
        <dbReference type="Proteomes" id="UP000681526"/>
    </source>
</evidence>
<sequence length="113" mass="12709">MTAWQEISTLEAWDKVRSDSANRQIIVLKHSTRCPVSASALEEFEAYLADKPNPDTDYYLVKVIESRPVSNKIAEDLGVVHASPQMILVKDGKAVWNTSHWSVTKKHMTAVLD</sequence>
<evidence type="ECO:0000313" key="1">
    <source>
        <dbReference type="EMBL" id="CAG5084887.1"/>
    </source>
</evidence>
<dbReference type="Pfam" id="PF11009">
    <property type="entry name" value="BrxC"/>
    <property type="match status" value="1"/>
</dbReference>
<proteinExistence type="predicted"/>
<accession>A0ABM8V3C8</accession>
<dbReference type="InterPro" id="IPR022551">
    <property type="entry name" value="BrxC"/>
</dbReference>
<comment type="caution">
    <text evidence="1">The sequence shown here is derived from an EMBL/GenBank/DDBJ whole genome shotgun (WGS) entry which is preliminary data.</text>
</comment>
<name>A0ABM8V3C8_THEXY</name>
<dbReference type="EMBL" id="CAJRAY010000038">
    <property type="protein sequence ID" value="CAG5084887.1"/>
    <property type="molecule type" value="Genomic_DNA"/>
</dbReference>